<accession>A0ABT6HT88</accession>
<gene>
    <name evidence="1" type="ORF">QCN29_24700</name>
</gene>
<dbReference type="Proteomes" id="UP001223144">
    <property type="component" value="Unassembled WGS sequence"/>
</dbReference>
<keyword evidence="2" id="KW-1185">Reference proteome</keyword>
<protein>
    <submittedName>
        <fullName evidence="1">Uncharacterized protein</fullName>
    </submittedName>
</protein>
<dbReference type="RefSeq" id="WP_279930874.1">
    <property type="nucleotide sequence ID" value="NZ_JARWBG010000033.1"/>
</dbReference>
<organism evidence="1 2">
    <name type="scientific">Streptomyces chengmaiensis</name>
    <dbReference type="NCBI Taxonomy" id="3040919"/>
    <lineage>
        <taxon>Bacteria</taxon>
        <taxon>Bacillati</taxon>
        <taxon>Actinomycetota</taxon>
        <taxon>Actinomycetes</taxon>
        <taxon>Kitasatosporales</taxon>
        <taxon>Streptomycetaceae</taxon>
        <taxon>Streptomyces</taxon>
    </lineage>
</organism>
<proteinExistence type="predicted"/>
<reference evidence="1 2" key="1">
    <citation type="submission" date="2023-04" db="EMBL/GenBank/DDBJ databases">
        <title>Streptomyces chengmaiensis sp. nov. isolated from the stem of mangrove plant in Hainan.</title>
        <authorList>
            <person name="Huang X."/>
            <person name="Zhou S."/>
            <person name="Chu X."/>
            <person name="Xie Y."/>
            <person name="Lin Y."/>
        </authorList>
    </citation>
    <scope>NUCLEOTIDE SEQUENCE [LARGE SCALE GENOMIC DNA]</scope>
    <source>
        <strain evidence="1 2">HNM0663</strain>
    </source>
</reference>
<evidence type="ECO:0000313" key="2">
    <source>
        <dbReference type="Proteomes" id="UP001223144"/>
    </source>
</evidence>
<comment type="caution">
    <text evidence="1">The sequence shown here is derived from an EMBL/GenBank/DDBJ whole genome shotgun (WGS) entry which is preliminary data.</text>
</comment>
<sequence length="99" mass="10133">MTSTGGNGPGDGLDALGLESVLWVPGVDYVGGWREARESADRLNRALLAAGLELSEARAVADTAVDGRGVVRLTGWPDAVDRVAGLLELAAQEQGGTTS</sequence>
<dbReference type="EMBL" id="JARWBG010000033">
    <property type="protein sequence ID" value="MDH2391920.1"/>
    <property type="molecule type" value="Genomic_DNA"/>
</dbReference>
<name>A0ABT6HT88_9ACTN</name>
<evidence type="ECO:0000313" key="1">
    <source>
        <dbReference type="EMBL" id="MDH2391920.1"/>
    </source>
</evidence>